<dbReference type="STRING" id="2594813.A0A395M6X7"/>
<dbReference type="AlphaFoldDB" id="A0A395M6X7"/>
<dbReference type="GO" id="GO:0005634">
    <property type="term" value="C:nucleus"/>
    <property type="evidence" value="ECO:0007669"/>
    <property type="project" value="TreeGrafter"/>
</dbReference>
<gene>
    <name evidence="2" type="ORF">FIE12Z_12148</name>
</gene>
<dbReference type="GO" id="GO:0005829">
    <property type="term" value="C:cytosol"/>
    <property type="evidence" value="ECO:0007669"/>
    <property type="project" value="TreeGrafter"/>
</dbReference>
<name>A0A395M6X7_9HYPO</name>
<dbReference type="PANTHER" id="PTHR42695:SF5">
    <property type="entry name" value="GLUTAMINE AMIDOTRANSFERASE YLR126C-RELATED"/>
    <property type="match status" value="1"/>
</dbReference>
<evidence type="ECO:0000259" key="1">
    <source>
        <dbReference type="Pfam" id="PF00117"/>
    </source>
</evidence>
<keyword evidence="3" id="KW-1185">Reference proteome</keyword>
<dbReference type="PANTHER" id="PTHR42695">
    <property type="entry name" value="GLUTAMINE AMIDOTRANSFERASE YLR126C-RELATED"/>
    <property type="match status" value="1"/>
</dbReference>
<dbReference type="PROSITE" id="PS51273">
    <property type="entry name" value="GATASE_TYPE_1"/>
    <property type="match status" value="1"/>
</dbReference>
<accession>A0A395M6X7</accession>
<evidence type="ECO:0000313" key="2">
    <source>
        <dbReference type="EMBL" id="RFN43610.1"/>
    </source>
</evidence>
<dbReference type="EMBL" id="PXXK01000530">
    <property type="protein sequence ID" value="RFN43610.1"/>
    <property type="molecule type" value="Genomic_DNA"/>
</dbReference>
<organism evidence="2 3">
    <name type="scientific">Fusarium flagelliforme</name>
    <dbReference type="NCBI Taxonomy" id="2675880"/>
    <lineage>
        <taxon>Eukaryota</taxon>
        <taxon>Fungi</taxon>
        <taxon>Dikarya</taxon>
        <taxon>Ascomycota</taxon>
        <taxon>Pezizomycotina</taxon>
        <taxon>Sordariomycetes</taxon>
        <taxon>Hypocreomycetidae</taxon>
        <taxon>Hypocreales</taxon>
        <taxon>Nectriaceae</taxon>
        <taxon>Fusarium</taxon>
        <taxon>Fusarium incarnatum-equiseti species complex</taxon>
    </lineage>
</organism>
<evidence type="ECO:0000313" key="3">
    <source>
        <dbReference type="Proteomes" id="UP000265631"/>
    </source>
</evidence>
<dbReference type="SUPFAM" id="SSF52317">
    <property type="entry name" value="Class I glutamine amidotransferase-like"/>
    <property type="match status" value="1"/>
</dbReference>
<dbReference type="Proteomes" id="UP000265631">
    <property type="component" value="Unassembled WGS sequence"/>
</dbReference>
<comment type="caution">
    <text evidence="2">The sequence shown here is derived from an EMBL/GenBank/DDBJ whole genome shotgun (WGS) entry which is preliminary data.</text>
</comment>
<sequence>MTSQKFRVAILQNFILEETGGKPMIDTITQLVRQSKPDADINVYAPIQGDGFPEMESQDLIILTGGPFNLLENDRPKWVSETLEYIKAATANRSSPKILGICWGQQAIALALGGTLGKSPRGHCVGVEKITISPQGTALFKTKSLNIHKNHEIVVTDIGPHLSPLAPNHEILVSTSGQVLTFQGHPEMDFSLSKMFLALESPARLGKELEHGLKPIDSPHDGELVFERVMRWASGDVNLE</sequence>
<reference evidence="2 3" key="1">
    <citation type="journal article" date="2018" name="PLoS Pathog.">
        <title>Evolution of structural diversity of trichothecenes, a family of toxins produced by plant pathogenic and entomopathogenic fungi.</title>
        <authorList>
            <person name="Proctor R.H."/>
            <person name="McCormick S.P."/>
            <person name="Kim H.S."/>
            <person name="Cardoza R.E."/>
            <person name="Stanley A.M."/>
            <person name="Lindo L."/>
            <person name="Kelly A."/>
            <person name="Brown D.W."/>
            <person name="Lee T."/>
            <person name="Vaughan M.M."/>
            <person name="Alexander N.J."/>
            <person name="Busman M."/>
            <person name="Gutierrez S."/>
        </authorList>
    </citation>
    <scope>NUCLEOTIDE SEQUENCE [LARGE SCALE GENOMIC DNA]</scope>
    <source>
        <strain evidence="2 3">NRRL 13405</strain>
    </source>
</reference>
<dbReference type="Gene3D" id="3.40.50.880">
    <property type="match status" value="1"/>
</dbReference>
<proteinExistence type="predicted"/>
<dbReference type="OrthoDB" id="92161at2759"/>
<dbReference type="Pfam" id="PF00117">
    <property type="entry name" value="GATase"/>
    <property type="match status" value="1"/>
</dbReference>
<dbReference type="InterPro" id="IPR029062">
    <property type="entry name" value="Class_I_gatase-like"/>
</dbReference>
<dbReference type="InterPro" id="IPR044992">
    <property type="entry name" value="ChyE-like"/>
</dbReference>
<dbReference type="InterPro" id="IPR017926">
    <property type="entry name" value="GATASE"/>
</dbReference>
<protein>
    <submittedName>
        <fullName evidence="2">Gmp synthase</fullName>
    </submittedName>
</protein>
<feature type="domain" description="Glutamine amidotransferase" evidence="1">
    <location>
        <begin position="56"/>
        <end position="191"/>
    </location>
</feature>